<reference evidence="8" key="1">
    <citation type="submission" date="2021-11" db="EMBL/GenBank/DDBJ databases">
        <authorList>
            <person name="Schell T."/>
        </authorList>
    </citation>
    <scope>NUCLEOTIDE SEQUENCE</scope>
    <source>
        <strain evidence="8">M5</strain>
    </source>
</reference>
<accession>A0A8J2S1Z8</accession>
<dbReference type="PANTHER" id="PTHR44329">
    <property type="entry name" value="SERINE/THREONINE-PROTEIN KINASE TNNI3K-RELATED"/>
    <property type="match status" value="1"/>
</dbReference>
<keyword evidence="3" id="KW-0418">Kinase</keyword>
<dbReference type="InterPro" id="IPR000719">
    <property type="entry name" value="Prot_kinase_dom"/>
</dbReference>
<protein>
    <recommendedName>
        <fullName evidence="7">Protein kinase domain-containing protein</fullName>
    </recommendedName>
</protein>
<dbReference type="SUPFAM" id="SSF56112">
    <property type="entry name" value="Protein kinase-like (PK-like)"/>
    <property type="match status" value="1"/>
</dbReference>
<evidence type="ECO:0000256" key="6">
    <source>
        <dbReference type="SAM" id="MobiDB-lite"/>
    </source>
</evidence>
<dbReference type="InterPro" id="IPR017441">
    <property type="entry name" value="Protein_kinase_ATP_BS"/>
</dbReference>
<comment type="caution">
    <text evidence="8">The sequence shown here is derived from an EMBL/GenBank/DDBJ whole genome shotgun (WGS) entry which is preliminary data.</text>
</comment>
<dbReference type="PROSITE" id="PS50011">
    <property type="entry name" value="PROTEIN_KINASE_DOM"/>
    <property type="match status" value="1"/>
</dbReference>
<feature type="region of interest" description="Disordered" evidence="6">
    <location>
        <begin position="227"/>
        <end position="246"/>
    </location>
</feature>
<feature type="compositionally biased region" description="Basic and acidic residues" evidence="6">
    <location>
        <begin position="434"/>
        <end position="449"/>
    </location>
</feature>
<evidence type="ECO:0000256" key="1">
    <source>
        <dbReference type="ARBA" id="ARBA00022679"/>
    </source>
</evidence>
<feature type="domain" description="Protein kinase" evidence="7">
    <location>
        <begin position="284"/>
        <end position="480"/>
    </location>
</feature>
<feature type="compositionally biased region" description="Polar residues" evidence="6">
    <location>
        <begin position="229"/>
        <end position="246"/>
    </location>
</feature>
<evidence type="ECO:0000259" key="7">
    <source>
        <dbReference type="PROSITE" id="PS50011"/>
    </source>
</evidence>
<evidence type="ECO:0000256" key="3">
    <source>
        <dbReference type="ARBA" id="ARBA00022777"/>
    </source>
</evidence>
<dbReference type="AlphaFoldDB" id="A0A8J2S1Z8"/>
<evidence type="ECO:0000313" key="8">
    <source>
        <dbReference type="EMBL" id="CAH0113321.1"/>
    </source>
</evidence>
<feature type="region of interest" description="Disordered" evidence="6">
    <location>
        <begin position="427"/>
        <end position="464"/>
    </location>
</feature>
<dbReference type="Gene3D" id="1.10.510.10">
    <property type="entry name" value="Transferase(Phosphotransferase) domain 1"/>
    <property type="match status" value="1"/>
</dbReference>
<keyword evidence="2 5" id="KW-0547">Nucleotide-binding</keyword>
<feature type="compositionally biased region" description="Polar residues" evidence="6">
    <location>
        <begin position="109"/>
        <end position="130"/>
    </location>
</feature>
<feature type="region of interest" description="Disordered" evidence="6">
    <location>
        <begin position="109"/>
        <end position="145"/>
    </location>
</feature>
<organism evidence="8 9">
    <name type="scientific">Daphnia galeata</name>
    <dbReference type="NCBI Taxonomy" id="27404"/>
    <lineage>
        <taxon>Eukaryota</taxon>
        <taxon>Metazoa</taxon>
        <taxon>Ecdysozoa</taxon>
        <taxon>Arthropoda</taxon>
        <taxon>Crustacea</taxon>
        <taxon>Branchiopoda</taxon>
        <taxon>Diplostraca</taxon>
        <taxon>Cladocera</taxon>
        <taxon>Anomopoda</taxon>
        <taxon>Daphniidae</taxon>
        <taxon>Daphnia</taxon>
    </lineage>
</organism>
<gene>
    <name evidence="8" type="ORF">DGAL_LOCUS17206</name>
</gene>
<name>A0A8J2S1Z8_9CRUS</name>
<dbReference type="GO" id="GO:0005524">
    <property type="term" value="F:ATP binding"/>
    <property type="evidence" value="ECO:0007669"/>
    <property type="project" value="UniProtKB-UniRule"/>
</dbReference>
<dbReference type="OrthoDB" id="339325at2759"/>
<keyword evidence="4 5" id="KW-0067">ATP-binding</keyword>
<evidence type="ECO:0000256" key="5">
    <source>
        <dbReference type="PROSITE-ProRule" id="PRU10141"/>
    </source>
</evidence>
<evidence type="ECO:0000313" key="9">
    <source>
        <dbReference type="Proteomes" id="UP000789390"/>
    </source>
</evidence>
<dbReference type="InterPro" id="IPR001245">
    <property type="entry name" value="Ser-Thr/Tyr_kinase_cat_dom"/>
</dbReference>
<dbReference type="Proteomes" id="UP000789390">
    <property type="component" value="Unassembled WGS sequence"/>
</dbReference>
<evidence type="ECO:0000256" key="2">
    <source>
        <dbReference type="ARBA" id="ARBA00022741"/>
    </source>
</evidence>
<dbReference type="GO" id="GO:0004674">
    <property type="term" value="F:protein serine/threonine kinase activity"/>
    <property type="evidence" value="ECO:0007669"/>
    <property type="project" value="TreeGrafter"/>
</dbReference>
<dbReference type="EMBL" id="CAKKLH010000337">
    <property type="protein sequence ID" value="CAH0113321.1"/>
    <property type="molecule type" value="Genomic_DNA"/>
</dbReference>
<keyword evidence="9" id="KW-1185">Reference proteome</keyword>
<dbReference type="InterPro" id="IPR051681">
    <property type="entry name" value="Ser/Thr_Kinases-Pseudokinases"/>
</dbReference>
<dbReference type="Pfam" id="PF07714">
    <property type="entry name" value="PK_Tyr_Ser-Thr"/>
    <property type="match status" value="1"/>
</dbReference>
<dbReference type="PANTHER" id="PTHR44329:SF288">
    <property type="entry name" value="MITOGEN-ACTIVATED PROTEIN KINASE KINASE KINASE 20"/>
    <property type="match status" value="1"/>
</dbReference>
<proteinExistence type="predicted"/>
<evidence type="ECO:0000256" key="4">
    <source>
        <dbReference type="ARBA" id="ARBA00022840"/>
    </source>
</evidence>
<feature type="compositionally biased region" description="Basic residues" evidence="6">
    <location>
        <begin position="450"/>
        <end position="459"/>
    </location>
</feature>
<dbReference type="InterPro" id="IPR011009">
    <property type="entry name" value="Kinase-like_dom_sf"/>
</dbReference>
<sequence length="480" mass="53236">MGPPGPLRSDGCPDMRYNCNRSLASTSGSSVPLSTSCFYSSSGRSSIDSSAACPSSCSTAAPRHSSLQLRAVAENAPARLRADGLPDMRYVANKNYVAERKIEIPLTTASRHNSMAASTSKTTSQRSTIPSERKETPDRFSFPSATSTSYSSHYSSYFFLPVPVSVPSQIHQSELVDGSDHGRRVSDLEDRLRELEISLEKANAKSAVPSGGIKNQQVDKSIPAAFSTGARSRNSVPEKNPTASPSVSSKILNEIDLLQFRLSNIVATTGAVIVNRRRVERITSNYQEPIGRGGFGQVFKGTWGGLQVAVKEIRSPWRCCTVVETRSFAKMIQREVEALSFVRHHNIIELLGISMENEPSDGDASIRVSLICEYANGGTLFEYLDLLDLYPLLPSFRNYSKEDLRVKLNRKRAMRSVVVVENDLPINSPEEPVEEHPQSSRTHSHETRPRSPKRQRNNKAKRDYHQAMFKPRNVLMFKKV</sequence>
<feature type="binding site" evidence="5">
    <location>
        <position position="311"/>
    </location>
    <ligand>
        <name>ATP</name>
        <dbReference type="ChEBI" id="CHEBI:30616"/>
    </ligand>
</feature>
<keyword evidence="1" id="KW-0808">Transferase</keyword>
<dbReference type="PROSITE" id="PS00107">
    <property type="entry name" value="PROTEIN_KINASE_ATP"/>
    <property type="match status" value="1"/>
</dbReference>